<evidence type="ECO:0000259" key="10">
    <source>
        <dbReference type="Pfam" id="PF21463"/>
    </source>
</evidence>
<dbReference type="SUPFAM" id="SSF51096">
    <property type="entry name" value="delta-Endotoxin (insectocide), middle domain"/>
    <property type="match status" value="1"/>
</dbReference>
<evidence type="ECO:0000259" key="8">
    <source>
        <dbReference type="Pfam" id="PF03945"/>
    </source>
</evidence>
<reference evidence="11" key="1">
    <citation type="submission" date="2023-03" db="EMBL/GenBank/DDBJ databases">
        <title>Genetic diversity of Bacillus cereus sensu lato isolates from Slovenia.</title>
        <authorList>
            <person name="Abdelli M."/>
        </authorList>
    </citation>
    <scope>NUCLEOTIDE SEQUENCE</scope>
    <source>
        <strain evidence="11">SIBC39</strain>
    </source>
</reference>
<evidence type="ECO:0000256" key="1">
    <source>
        <dbReference type="ARBA" id="ARBA00007819"/>
    </source>
</evidence>
<dbReference type="InterPro" id="IPR005639">
    <property type="entry name" value="Pest_crys_dom_I"/>
</dbReference>
<dbReference type="CDD" id="cd04085">
    <property type="entry name" value="delta_endotoxin_C"/>
    <property type="match status" value="1"/>
</dbReference>
<dbReference type="GO" id="GO:0030435">
    <property type="term" value="P:sporulation resulting in formation of a cellular spore"/>
    <property type="evidence" value="ECO:0007669"/>
    <property type="project" value="UniProtKB-KW"/>
</dbReference>
<dbReference type="SUPFAM" id="SSF49785">
    <property type="entry name" value="Galactose-binding domain-like"/>
    <property type="match status" value="2"/>
</dbReference>
<dbReference type="InterPro" id="IPR008979">
    <property type="entry name" value="Galactose-bd-like_sf"/>
</dbReference>
<dbReference type="Pfam" id="PF03945">
    <property type="entry name" value="Endotoxin_N"/>
    <property type="match status" value="1"/>
</dbReference>
<evidence type="ECO:0000259" key="6">
    <source>
        <dbReference type="Pfam" id="PF00555"/>
    </source>
</evidence>
<dbReference type="EMBL" id="JARPRR010000058">
    <property type="protein sequence ID" value="MDG0956604.1"/>
    <property type="molecule type" value="Genomic_DNA"/>
</dbReference>
<dbReference type="RefSeq" id="WP_277617384.1">
    <property type="nucleotide sequence ID" value="NZ_JARPRP010000064.1"/>
</dbReference>
<dbReference type="Gene3D" id="1.20.190.10">
    <property type="entry name" value="Pesticidal crystal protein, N-terminal domain"/>
    <property type="match status" value="1"/>
</dbReference>
<evidence type="ECO:0000256" key="4">
    <source>
        <dbReference type="ARBA" id="ARBA00023026"/>
    </source>
</evidence>
<organism evidence="11 12">
    <name type="scientific">Bacillus paranthracis</name>
    <dbReference type="NCBI Taxonomy" id="2026186"/>
    <lineage>
        <taxon>Bacteria</taxon>
        <taxon>Bacillati</taxon>
        <taxon>Bacillota</taxon>
        <taxon>Bacilli</taxon>
        <taxon>Bacillales</taxon>
        <taxon>Bacillaceae</taxon>
        <taxon>Bacillus</taxon>
        <taxon>Bacillus cereus group</taxon>
    </lineage>
</organism>
<keyword evidence="3" id="KW-0749">Sporulation</keyword>
<keyword evidence="4" id="KW-0843">Virulence</keyword>
<dbReference type="AlphaFoldDB" id="A0AAJ1K8F5"/>
<feature type="domain" description="Pesticidal crystal protein Cry" evidence="9">
    <location>
        <begin position="706"/>
        <end position="885"/>
    </location>
</feature>
<dbReference type="InterPro" id="IPR041587">
    <property type="entry name" value="Cry_V"/>
</dbReference>
<comment type="caution">
    <text evidence="11">The sequence shown here is derived from an EMBL/GenBank/DDBJ whole genome shotgun (WGS) entry which is preliminary data.</text>
</comment>
<dbReference type="InterPro" id="IPR001178">
    <property type="entry name" value="Pest_cryst_dom_II"/>
</dbReference>
<accession>A0AAJ1K8F5</accession>
<sequence>MDKHINKIGVQSTEVNSESIFFNPEVDSSDTVAVVSAGIVVVGTILTAFASFVNPGVVLISFGTLAPVLWPDPEEDPKKIWSQFMKHGEDLLNQTISTAVKEIALAHLNGFKDVLTYYERAFNDWKRNPSANTARLVSQRFENAHFNFVSNMPQLQLPTYDTLLLSCYTEAANLHLNLLHQGVQFADQWNADQPHSPMLKSSGTYYDELLVYIEKYINYCTKTYHKGLNHLKESEKITWDAYNTYRREMTLIVLDLVATFPFYDIRRFPRGVELELTREVYTSLDPPGLNAGPIPEIDFSYLEDHLTRPPGLFTWLSDIELYTESVAEGDYLSGIRESKYYTGNQFFTMKNIYGNTNRLSKQLITLLPGEFITHLSINRGFQTIAGINKLYSLIQKIVFTTFKNDNEYQKNFNVNNQNEPQETTNYPNDYGGSNSQKFKHNLSHFPLIIHKLEFAEYFHSIFALGWTHNSVNSQNLISESVSTQIPLVKAYEVTNNSVIRGPGFTGGDLIELRDKCSIKCKASSLKKYAISLFYAANNAIAVSIDVGDSGAGVLLQPTFSRKGNNNFTIQDLNYKDFQYHTLLVDIELPESEEIHIHLKREDDYEEGVILLIDKLEFKPIDENYTNEMNLEKAKKAVNVLFINATNALKMDVTDYHIDQVANLVECISDDLYAKEKIKLLHAIKFAKQLSQARNLLSDPNFNNLNAENSWTANTGVTIIEGDPLYKGRAIQLSAARDENFPTYLYQKIDESLLKPYTRYQLRGFVEGSQDLELDLVRYGATDIVMNVPGDLEILSYSAPINPCEEIETRLDTTCGALDRCKQSNYVNSAADVRPDQVNGDPHAFSFHIDTGTTDNNRNLGIWIIFKIATPDGYATFGNLELIELGPLSGEALAQVQRKEQKWGKNTTQKREEAAKLYAAAKQTINQLFADSQGTKLRFDTEFSNILSADKLVYKIRDVYSEVLSVIPGLNYDLFMELENRIQNAIDLYDARNTVTNGEFRNGLANWMASSNTEVRQIQDTSVLVLSSWNAQVAQSLNVKPNHGYVLRVTAKKEGIGNGYVTILDCANHIDTLTFSSCDSDSNTSSNELAAYVTKTLEIFPDTDQIRIEIGETEGTFYVESVDLIQMED</sequence>
<dbReference type="InterPro" id="IPR036399">
    <property type="entry name" value="Pest_cryst_cen_dom_sf"/>
</dbReference>
<name>A0AAJ1K8F5_9BACI</name>
<comment type="similarity">
    <text evidence="1">Belongs to the delta endotoxin family.</text>
</comment>
<keyword evidence="2" id="KW-0800">Toxin</keyword>
<evidence type="ECO:0000313" key="12">
    <source>
        <dbReference type="Proteomes" id="UP001216801"/>
    </source>
</evidence>
<dbReference type="GO" id="GO:0090729">
    <property type="term" value="F:toxin activity"/>
    <property type="evidence" value="ECO:0007669"/>
    <property type="project" value="UniProtKB-KW"/>
</dbReference>
<dbReference type="InterPro" id="IPR036716">
    <property type="entry name" value="Pest_crys_N_sf"/>
</dbReference>
<protein>
    <recommendedName>
        <fullName evidence="5">Crystaline entomocidal protoxin</fullName>
    </recommendedName>
</protein>
<dbReference type="Gene3D" id="2.60.120.260">
    <property type="entry name" value="Galactose-binding domain-like"/>
    <property type="match status" value="2"/>
</dbReference>
<feature type="domain" description="Pesticidal crystal protein" evidence="8">
    <location>
        <begin position="81"/>
        <end position="264"/>
    </location>
</feature>
<evidence type="ECO:0000259" key="7">
    <source>
        <dbReference type="Pfam" id="PF03944"/>
    </source>
</evidence>
<dbReference type="InterPro" id="IPR005638">
    <property type="entry name" value="Pest_crys_dom-III"/>
</dbReference>
<proteinExistence type="inferred from homology"/>
<evidence type="ECO:0000256" key="5">
    <source>
        <dbReference type="ARBA" id="ARBA00029653"/>
    </source>
</evidence>
<feature type="domain" description="Cry1Ac-like" evidence="10">
    <location>
        <begin position="999"/>
        <end position="1076"/>
    </location>
</feature>
<dbReference type="GO" id="GO:0005102">
    <property type="term" value="F:signaling receptor binding"/>
    <property type="evidence" value="ECO:0007669"/>
    <property type="project" value="InterPro"/>
</dbReference>
<gene>
    <name evidence="11" type="ORF">P6U19_29245</name>
</gene>
<dbReference type="Gene3D" id="2.100.10.10">
    <property type="entry name" value="Pesticidal crystal protein, central domain"/>
    <property type="match status" value="1"/>
</dbReference>
<dbReference type="Pfam" id="PF00555">
    <property type="entry name" value="Endotoxin_M"/>
    <property type="match status" value="1"/>
</dbReference>
<feature type="domain" description="Pesticidal crystal protein" evidence="7">
    <location>
        <begin position="483"/>
        <end position="621"/>
    </location>
</feature>
<evidence type="ECO:0000256" key="3">
    <source>
        <dbReference type="ARBA" id="ARBA00022969"/>
    </source>
</evidence>
<dbReference type="Pfam" id="PF03944">
    <property type="entry name" value="Endotoxin_C"/>
    <property type="match status" value="1"/>
</dbReference>
<dbReference type="GO" id="GO:0001907">
    <property type="term" value="P:symbiont-mediated killing of host cell"/>
    <property type="evidence" value="ECO:0007669"/>
    <property type="project" value="InterPro"/>
</dbReference>
<evidence type="ECO:0000313" key="11">
    <source>
        <dbReference type="EMBL" id="MDG0956604.1"/>
    </source>
</evidence>
<dbReference type="Proteomes" id="UP001216801">
    <property type="component" value="Unassembled WGS sequence"/>
</dbReference>
<evidence type="ECO:0000259" key="9">
    <source>
        <dbReference type="Pfam" id="PF17997"/>
    </source>
</evidence>
<dbReference type="InterPro" id="IPR048645">
    <property type="entry name" value="Cry1Ac-like_dom-VII"/>
</dbReference>
<evidence type="ECO:0000256" key="2">
    <source>
        <dbReference type="ARBA" id="ARBA00022656"/>
    </source>
</evidence>
<feature type="domain" description="Pesticidal crystal protein" evidence="6">
    <location>
        <begin position="273"/>
        <end position="471"/>
    </location>
</feature>
<dbReference type="SUPFAM" id="SSF56849">
    <property type="entry name" value="delta-Endotoxin (insectocide), N-terminal domain"/>
    <property type="match status" value="1"/>
</dbReference>
<dbReference type="Pfam" id="PF21463">
    <property type="entry name" value="Cry1Ac_dom-VII"/>
    <property type="match status" value="1"/>
</dbReference>
<dbReference type="Pfam" id="PF17997">
    <property type="entry name" value="Cry1Ac_D5"/>
    <property type="match status" value="1"/>
</dbReference>